<dbReference type="EC" id="5.3.1.-" evidence="4"/>
<dbReference type="Gene3D" id="3.40.1400.10">
    <property type="entry name" value="Sugar-phosphate isomerase, RpiB/LacA/LacB"/>
    <property type="match status" value="1"/>
</dbReference>
<dbReference type="GO" id="GO:0004751">
    <property type="term" value="F:ribose-5-phosphate isomerase activity"/>
    <property type="evidence" value="ECO:0007669"/>
    <property type="project" value="TreeGrafter"/>
</dbReference>
<dbReference type="SUPFAM" id="SSF89623">
    <property type="entry name" value="Ribose/Galactose isomerase RpiB/AlsB"/>
    <property type="match status" value="1"/>
</dbReference>
<dbReference type="Proteomes" id="UP000315017">
    <property type="component" value="Chromosome"/>
</dbReference>
<evidence type="ECO:0000256" key="2">
    <source>
        <dbReference type="ARBA" id="ARBA00023235"/>
    </source>
</evidence>
<feature type="active site" description="Proton acceptor" evidence="3">
    <location>
        <position position="65"/>
    </location>
</feature>
<dbReference type="EMBL" id="CP036274">
    <property type="protein sequence ID" value="QDU28421.1"/>
    <property type="molecule type" value="Genomic_DNA"/>
</dbReference>
<evidence type="ECO:0000313" key="4">
    <source>
        <dbReference type="EMBL" id="QDU28421.1"/>
    </source>
</evidence>
<reference evidence="4 5" key="1">
    <citation type="submission" date="2019-02" db="EMBL/GenBank/DDBJ databases">
        <title>Deep-cultivation of Planctomycetes and their phenomic and genomic characterization uncovers novel biology.</title>
        <authorList>
            <person name="Wiegand S."/>
            <person name="Jogler M."/>
            <person name="Boedeker C."/>
            <person name="Pinto D."/>
            <person name="Vollmers J."/>
            <person name="Rivas-Marin E."/>
            <person name="Kohn T."/>
            <person name="Peeters S.H."/>
            <person name="Heuer A."/>
            <person name="Rast P."/>
            <person name="Oberbeckmann S."/>
            <person name="Bunk B."/>
            <person name="Jeske O."/>
            <person name="Meyerdierks A."/>
            <person name="Storesund J.E."/>
            <person name="Kallscheuer N."/>
            <person name="Luecker S."/>
            <person name="Lage O.M."/>
            <person name="Pohl T."/>
            <person name="Merkel B.J."/>
            <person name="Hornburger P."/>
            <person name="Mueller R.-W."/>
            <person name="Bruemmer F."/>
            <person name="Labrenz M."/>
            <person name="Spormann A.M."/>
            <person name="Op den Camp H."/>
            <person name="Overmann J."/>
            <person name="Amann R."/>
            <person name="Jetten M.S.M."/>
            <person name="Mascher T."/>
            <person name="Medema M.H."/>
            <person name="Devos D.P."/>
            <person name="Kaster A.-K."/>
            <person name="Ovreas L."/>
            <person name="Rohde M."/>
            <person name="Galperin M.Y."/>
            <person name="Jogler C."/>
        </authorList>
    </citation>
    <scope>NUCLEOTIDE SEQUENCE [LARGE SCALE GENOMIC DNA]</scope>
    <source>
        <strain evidence="4 5">ETA_A8</strain>
    </source>
</reference>
<dbReference type="NCBIfam" id="NF004051">
    <property type="entry name" value="PRK05571.1"/>
    <property type="match status" value="1"/>
</dbReference>
<dbReference type="InterPro" id="IPR003500">
    <property type="entry name" value="RpiB_LacA_LacB"/>
</dbReference>
<evidence type="ECO:0000313" key="5">
    <source>
        <dbReference type="Proteomes" id="UP000315017"/>
    </source>
</evidence>
<accession>A0A517YDV8</accession>
<dbReference type="PANTHER" id="PTHR30345:SF0">
    <property type="entry name" value="DNA DAMAGE-REPAIR_TOLERATION PROTEIN DRT102"/>
    <property type="match status" value="1"/>
</dbReference>
<proteinExistence type="inferred from homology"/>
<dbReference type="GO" id="GO:0019316">
    <property type="term" value="P:D-allose catabolic process"/>
    <property type="evidence" value="ECO:0007669"/>
    <property type="project" value="TreeGrafter"/>
</dbReference>
<comment type="similarity">
    <text evidence="1">Belongs to the LacAB/RpiB family.</text>
</comment>
<dbReference type="NCBIfam" id="TIGR01120">
    <property type="entry name" value="rpiB"/>
    <property type="match status" value="1"/>
</dbReference>
<organism evidence="4 5">
    <name type="scientific">Anatilimnocola aggregata</name>
    <dbReference type="NCBI Taxonomy" id="2528021"/>
    <lineage>
        <taxon>Bacteria</taxon>
        <taxon>Pseudomonadati</taxon>
        <taxon>Planctomycetota</taxon>
        <taxon>Planctomycetia</taxon>
        <taxon>Pirellulales</taxon>
        <taxon>Pirellulaceae</taxon>
        <taxon>Anatilimnocola</taxon>
    </lineage>
</organism>
<evidence type="ECO:0000256" key="3">
    <source>
        <dbReference type="PIRSR" id="PIRSR005384-1"/>
    </source>
</evidence>
<dbReference type="AlphaFoldDB" id="A0A517YDV8"/>
<dbReference type="InterPro" id="IPR004785">
    <property type="entry name" value="RpiB"/>
</dbReference>
<dbReference type="PANTHER" id="PTHR30345">
    <property type="entry name" value="RIBOSE-5-PHOSPHATE ISOMERASE B"/>
    <property type="match status" value="1"/>
</dbReference>
<gene>
    <name evidence="4" type="primary">ywlF</name>
    <name evidence="4" type="ORF">ETAA8_35210</name>
</gene>
<dbReference type="Pfam" id="PF02502">
    <property type="entry name" value="LacAB_rpiB"/>
    <property type="match status" value="1"/>
</dbReference>
<dbReference type="KEGG" id="aagg:ETAA8_35210"/>
<dbReference type="NCBIfam" id="TIGR00689">
    <property type="entry name" value="rpiB_lacA_lacB"/>
    <property type="match status" value="1"/>
</dbReference>
<dbReference type="OrthoDB" id="1778624at2"/>
<dbReference type="InterPro" id="IPR036569">
    <property type="entry name" value="RpiB_LacA_LacB_sf"/>
</dbReference>
<protein>
    <submittedName>
        <fullName evidence="4">Sugar phosphate isomerase YwlF</fullName>
        <ecNumber evidence="4">5.3.1.-</ecNumber>
    </submittedName>
</protein>
<evidence type="ECO:0000256" key="1">
    <source>
        <dbReference type="ARBA" id="ARBA00008754"/>
    </source>
</evidence>
<keyword evidence="5" id="KW-1185">Reference proteome</keyword>
<dbReference type="GO" id="GO:0009052">
    <property type="term" value="P:pentose-phosphate shunt, non-oxidative branch"/>
    <property type="evidence" value="ECO:0007669"/>
    <property type="project" value="TreeGrafter"/>
</dbReference>
<feature type="active site" description="Proton donor" evidence="3">
    <location>
        <position position="98"/>
    </location>
</feature>
<name>A0A517YDV8_9BACT</name>
<keyword evidence="2 4" id="KW-0413">Isomerase</keyword>
<sequence length="147" mass="15817">MRISIGSDHRGVALKGQLLPLLASLGHEVVDEGTNQTSSVDYPDYAALVAGKVSKHEVDRGILVCGTGVGMAIAANKFPGVRATIVPNERVARLCRQHNNVNVLCLSEEQVAESTPIVKAWLETEFEGGRHANRIDKITRCEQANCG</sequence>
<dbReference type="PIRSF" id="PIRSF005384">
    <property type="entry name" value="RpiB_LacA_B"/>
    <property type="match status" value="1"/>
</dbReference>
<dbReference type="RefSeq" id="WP_145090687.1">
    <property type="nucleotide sequence ID" value="NZ_CP036274.1"/>
</dbReference>